<comment type="caution">
    <text evidence="1">The sequence shown here is derived from an EMBL/GenBank/DDBJ whole genome shotgun (WGS) entry which is preliminary data.</text>
</comment>
<dbReference type="Proteomes" id="UP000279446">
    <property type="component" value="Unassembled WGS sequence"/>
</dbReference>
<organism evidence="1 2">
    <name type="scientific">Paenibacillus anaericanus</name>
    <dbReference type="NCBI Taxonomy" id="170367"/>
    <lineage>
        <taxon>Bacteria</taxon>
        <taxon>Bacillati</taxon>
        <taxon>Bacillota</taxon>
        <taxon>Bacilli</taxon>
        <taxon>Bacillales</taxon>
        <taxon>Paenibacillaceae</taxon>
        <taxon>Paenibacillus</taxon>
    </lineage>
</organism>
<evidence type="ECO:0000313" key="2">
    <source>
        <dbReference type="Proteomes" id="UP000279446"/>
    </source>
</evidence>
<proteinExistence type="predicted"/>
<accession>A0A3S1C9Y0</accession>
<reference evidence="1 2" key="1">
    <citation type="submission" date="2018-12" db="EMBL/GenBank/DDBJ databases">
        <authorList>
            <person name="Sun L."/>
            <person name="Chen Z."/>
        </authorList>
    </citation>
    <scope>NUCLEOTIDE SEQUENCE [LARGE SCALE GENOMIC DNA]</scope>
    <source>
        <strain evidence="1 2">DSM 15890</strain>
    </source>
</reference>
<evidence type="ECO:0000313" key="1">
    <source>
        <dbReference type="EMBL" id="RUT47021.1"/>
    </source>
</evidence>
<sequence>MNIWKPTSILVKILVCTALLLPVVLQFQAGAIPVQANVSQTTKRADTAPEDLRQYTAEVIQQLALSEPLTSWKNADYVIEPLGPGTRSWLVTVKTEKNAPPGYIIISSTENNEYKLVEYGSGPDSLYVRSNLDSALKASGISKQGITNENVVPLYGGPVLAEWKVKPSVANSIQFLDALTGELLPESKESWDKQAAKYHAPELAVGSNQRGLSPEGTIYTSKVFDPYDNILWMTEKSLKFKKESFEAILNASKKLVFVSSGAERTYNIPLPIHGYQKWTEDSSLNSNEAIYVLTGSESSSRWISLHALIDCGYFVAYKE</sequence>
<name>A0A3S1C9Y0_9BACL</name>
<dbReference type="EMBL" id="RZNY01000006">
    <property type="protein sequence ID" value="RUT47021.1"/>
    <property type="molecule type" value="Genomic_DNA"/>
</dbReference>
<gene>
    <name evidence="1" type="ORF">EJP82_10000</name>
</gene>
<protein>
    <submittedName>
        <fullName evidence="1">Uncharacterized protein</fullName>
    </submittedName>
</protein>
<keyword evidence="2" id="KW-1185">Reference proteome</keyword>
<dbReference type="OrthoDB" id="2475185at2"/>
<dbReference type="AlphaFoldDB" id="A0A3S1C9Y0"/>
<dbReference type="RefSeq" id="WP_127191906.1">
    <property type="nucleotide sequence ID" value="NZ_RZNY01000006.1"/>
</dbReference>